<dbReference type="CDD" id="cd01610">
    <property type="entry name" value="PAP2_like"/>
    <property type="match status" value="1"/>
</dbReference>
<protein>
    <recommendedName>
        <fullName evidence="2">Phosphatidic acid phosphatase type 2/haloperoxidase domain-containing protein</fullName>
    </recommendedName>
</protein>
<feature type="transmembrane region" description="Helical" evidence="1">
    <location>
        <begin position="119"/>
        <end position="138"/>
    </location>
</feature>
<dbReference type="EMBL" id="BDIP01000681">
    <property type="protein sequence ID" value="GIQ82395.1"/>
    <property type="molecule type" value="Genomic_DNA"/>
</dbReference>
<evidence type="ECO:0000313" key="3">
    <source>
        <dbReference type="EMBL" id="GIQ82395.1"/>
    </source>
</evidence>
<dbReference type="Proteomes" id="UP000265618">
    <property type="component" value="Unassembled WGS sequence"/>
</dbReference>
<keyword evidence="4" id="KW-1185">Reference proteome</keyword>
<feature type="transmembrane region" description="Helical" evidence="1">
    <location>
        <begin position="20"/>
        <end position="44"/>
    </location>
</feature>
<evidence type="ECO:0000259" key="2">
    <source>
        <dbReference type="Pfam" id="PF01569"/>
    </source>
</evidence>
<dbReference type="AlphaFoldDB" id="A0A9K3GHB4"/>
<sequence length="364" mass="39651">IYEKDGFGTWVGDFTAEPLLIAAYGSLIPISALYLLGSVPAVKAKFLSLFPKMGGVVSKVNTRRFGVLTLVLAFSLLGLGRGTKMFFARARPRNMDDFTFTEAFLHGTYSYAGAFDHGGFVSGHTSAIACLYVVPAIMRHSVTPFSRWSVALAYACVSALTLFMMVGRWLIAAHWPTDTWVATVSNFIMAEWVTWYIYKGQAITLVEGKGETVGERDAVADVAETHPAEGAGEGAGEREAERETVYRPLGMAYHTVVLSMGVILVLAGLSCAQVVLFGSDYLAYHGLTPEDHLDEAFLIPVPLAAIGMVGCIISGLFLCLVVCRRVLYSKDALETLDTYEREEKKRVIDSKAVLPVVEVPHTEV</sequence>
<reference evidence="3 4" key="1">
    <citation type="journal article" date="2018" name="PLoS ONE">
        <title>The draft genome of Kipferlia bialata reveals reductive genome evolution in fornicate parasites.</title>
        <authorList>
            <person name="Tanifuji G."/>
            <person name="Takabayashi S."/>
            <person name="Kume K."/>
            <person name="Takagi M."/>
            <person name="Nakayama T."/>
            <person name="Kamikawa R."/>
            <person name="Inagaki Y."/>
            <person name="Hashimoto T."/>
        </authorList>
    </citation>
    <scope>NUCLEOTIDE SEQUENCE [LARGE SCALE GENOMIC DNA]</scope>
    <source>
        <strain evidence="3">NY0173</strain>
    </source>
</reference>
<accession>A0A9K3GHB4</accession>
<proteinExistence type="predicted"/>
<feature type="transmembrane region" description="Helical" evidence="1">
    <location>
        <begin position="150"/>
        <end position="173"/>
    </location>
</feature>
<organism evidence="3 4">
    <name type="scientific">Kipferlia bialata</name>
    <dbReference type="NCBI Taxonomy" id="797122"/>
    <lineage>
        <taxon>Eukaryota</taxon>
        <taxon>Metamonada</taxon>
        <taxon>Carpediemonas-like organisms</taxon>
        <taxon>Kipferlia</taxon>
    </lineage>
</organism>
<feature type="transmembrane region" description="Helical" evidence="1">
    <location>
        <begin position="65"/>
        <end position="87"/>
    </location>
</feature>
<evidence type="ECO:0000256" key="1">
    <source>
        <dbReference type="SAM" id="Phobius"/>
    </source>
</evidence>
<feature type="transmembrane region" description="Helical" evidence="1">
    <location>
        <begin position="256"/>
        <end position="277"/>
    </location>
</feature>
<keyword evidence="1" id="KW-1133">Transmembrane helix</keyword>
<gene>
    <name evidence="3" type="ORF">KIPB_003524</name>
</gene>
<feature type="non-terminal residue" evidence="3">
    <location>
        <position position="364"/>
    </location>
</feature>
<dbReference type="InterPro" id="IPR000326">
    <property type="entry name" value="PAP2/HPO"/>
</dbReference>
<keyword evidence="1" id="KW-0812">Transmembrane</keyword>
<dbReference type="SUPFAM" id="SSF48317">
    <property type="entry name" value="Acid phosphatase/Vanadium-dependent haloperoxidase"/>
    <property type="match status" value="1"/>
</dbReference>
<feature type="domain" description="Phosphatidic acid phosphatase type 2/haloperoxidase" evidence="2">
    <location>
        <begin position="71"/>
        <end position="199"/>
    </location>
</feature>
<feature type="transmembrane region" description="Helical" evidence="1">
    <location>
        <begin position="297"/>
        <end position="323"/>
    </location>
</feature>
<keyword evidence="1" id="KW-0472">Membrane</keyword>
<dbReference type="InterPro" id="IPR036938">
    <property type="entry name" value="PAP2/HPO_sf"/>
</dbReference>
<name>A0A9K3GHB4_9EUKA</name>
<dbReference type="Pfam" id="PF01569">
    <property type="entry name" value="PAP2"/>
    <property type="match status" value="1"/>
</dbReference>
<comment type="caution">
    <text evidence="3">The sequence shown here is derived from an EMBL/GenBank/DDBJ whole genome shotgun (WGS) entry which is preliminary data.</text>
</comment>
<evidence type="ECO:0000313" key="4">
    <source>
        <dbReference type="Proteomes" id="UP000265618"/>
    </source>
</evidence>